<proteinExistence type="predicted"/>
<comment type="caution">
    <text evidence="2">The sequence shown here is derived from an EMBL/GenBank/DDBJ whole genome shotgun (WGS) entry which is preliminary data.</text>
</comment>
<reference evidence="2 3" key="1">
    <citation type="submission" date="2024-03" db="EMBL/GenBank/DDBJ databases">
        <title>Adaptation during the transition from Ophiocordyceps entomopathogen to insect associate is accompanied by gene loss and intensified selection.</title>
        <authorList>
            <person name="Ward C.M."/>
            <person name="Onetto C.A."/>
            <person name="Borneman A.R."/>
        </authorList>
    </citation>
    <scope>NUCLEOTIDE SEQUENCE [LARGE SCALE GENOMIC DNA]</scope>
    <source>
        <strain evidence="2">AWRI1</strain>
        <tissue evidence="2">Single Adult Female</tissue>
    </source>
</reference>
<feature type="compositionally biased region" description="Polar residues" evidence="1">
    <location>
        <begin position="198"/>
        <end position="207"/>
    </location>
</feature>
<dbReference type="Proteomes" id="UP001367676">
    <property type="component" value="Unassembled WGS sequence"/>
</dbReference>
<dbReference type="EMBL" id="JBBCAQ010000037">
    <property type="protein sequence ID" value="KAK7573653.1"/>
    <property type="molecule type" value="Genomic_DNA"/>
</dbReference>
<name>A0AAN9T4C5_9HEMI</name>
<feature type="region of interest" description="Disordered" evidence="1">
    <location>
        <begin position="193"/>
        <end position="221"/>
    </location>
</feature>
<evidence type="ECO:0000313" key="3">
    <source>
        <dbReference type="Proteomes" id="UP001367676"/>
    </source>
</evidence>
<protein>
    <submittedName>
        <fullName evidence="2">Uncharacterized protein</fullName>
    </submittedName>
</protein>
<keyword evidence="3" id="KW-1185">Reference proteome</keyword>
<sequence>MSLHARFTVSTQLKSVRHLFPSVPDPSISDMISAACASSNEERVLTNKSHKILYSYCERNRITFFLSLPYKMQIALLTRTERMFTVQLELPYFLGDTLNITFDDVRRWLNKRLLRNLDTADKPEFTNDKVEVLEEELGLAIALNYEYSMLLGYVLQLPPAAIRLWFEREKAKSSGAKNLNCIEKLKFAVPKPVPAPSAQKSGKNLESASLPETGAGASDENELLSDPQLVSLTSFEEFQFSQEVAAVIGKRKSNFFYNLPLATQVTLLKCVHTLPTTYQPVIDKVATRLGVSVFQTMAWLSVVRCKYVEINNSKLVPPMRNGLLNGEFAANQSLSEERALILSYILEIPFNSLCDWFHNRKVLDLLSTVAAEENSNSGNSEFDYLKNLIRISRFKRFTLLSDKEAKDLADKKESGPSEGRSWSDSTQQFVRLLKMDDILKKLAHTHPREQVNILDERYRLNKGIFGPQDIDTLASNLKMTEQDIIDWLNWRLLYELLKVYGEKLSIWLKEDCYEKIHTDHTVGNAVDGPGAQV</sequence>
<gene>
    <name evidence="2" type="ORF">V9T40_010844</name>
</gene>
<evidence type="ECO:0000313" key="2">
    <source>
        <dbReference type="EMBL" id="KAK7573653.1"/>
    </source>
</evidence>
<accession>A0AAN9T4C5</accession>
<evidence type="ECO:0000256" key="1">
    <source>
        <dbReference type="SAM" id="MobiDB-lite"/>
    </source>
</evidence>
<dbReference type="AlphaFoldDB" id="A0AAN9T4C5"/>
<organism evidence="2 3">
    <name type="scientific">Parthenolecanium corni</name>
    <dbReference type="NCBI Taxonomy" id="536013"/>
    <lineage>
        <taxon>Eukaryota</taxon>
        <taxon>Metazoa</taxon>
        <taxon>Ecdysozoa</taxon>
        <taxon>Arthropoda</taxon>
        <taxon>Hexapoda</taxon>
        <taxon>Insecta</taxon>
        <taxon>Pterygota</taxon>
        <taxon>Neoptera</taxon>
        <taxon>Paraneoptera</taxon>
        <taxon>Hemiptera</taxon>
        <taxon>Sternorrhyncha</taxon>
        <taxon>Coccoidea</taxon>
        <taxon>Coccidae</taxon>
        <taxon>Parthenolecanium</taxon>
    </lineage>
</organism>